<organism evidence="1">
    <name type="scientific">Arundo donax</name>
    <name type="common">Giant reed</name>
    <name type="synonym">Donax arundinaceus</name>
    <dbReference type="NCBI Taxonomy" id="35708"/>
    <lineage>
        <taxon>Eukaryota</taxon>
        <taxon>Viridiplantae</taxon>
        <taxon>Streptophyta</taxon>
        <taxon>Embryophyta</taxon>
        <taxon>Tracheophyta</taxon>
        <taxon>Spermatophyta</taxon>
        <taxon>Magnoliopsida</taxon>
        <taxon>Liliopsida</taxon>
        <taxon>Poales</taxon>
        <taxon>Poaceae</taxon>
        <taxon>PACMAD clade</taxon>
        <taxon>Arundinoideae</taxon>
        <taxon>Arundineae</taxon>
        <taxon>Arundo</taxon>
    </lineage>
</organism>
<reference evidence="1" key="2">
    <citation type="journal article" date="2015" name="Data Brief">
        <title>Shoot transcriptome of the giant reed, Arundo donax.</title>
        <authorList>
            <person name="Barrero R.A."/>
            <person name="Guerrero F.D."/>
            <person name="Moolhuijzen P."/>
            <person name="Goolsby J.A."/>
            <person name="Tidwell J."/>
            <person name="Bellgard S.E."/>
            <person name="Bellgard M.I."/>
        </authorList>
    </citation>
    <scope>NUCLEOTIDE SEQUENCE</scope>
    <source>
        <tissue evidence="1">Shoot tissue taken approximately 20 cm above the soil surface</tissue>
    </source>
</reference>
<accession>A0A0A9G981</accession>
<protein>
    <submittedName>
        <fullName evidence="1">Uncharacterized protein</fullName>
    </submittedName>
</protein>
<dbReference type="AlphaFoldDB" id="A0A0A9G981"/>
<name>A0A0A9G981_ARUDO</name>
<proteinExistence type="predicted"/>
<sequence length="120" mass="13631">MLPKQSSQGAKWPESFPWKSWLYTLHLREGDPDGVPLKRAGVFRHEGLSRLFFSLKLDESLPLAVHLEQLSVDNRAMFGHMVKDCVLGYLLWESRDVDHLGWSTAVPVVLDHIAVKPVQA</sequence>
<reference evidence="1" key="1">
    <citation type="submission" date="2014-09" db="EMBL/GenBank/DDBJ databases">
        <authorList>
            <person name="Magalhaes I.L.F."/>
            <person name="Oliveira U."/>
            <person name="Santos F.R."/>
            <person name="Vidigal T.H.D.A."/>
            <person name="Brescovit A.D."/>
            <person name="Santos A.J."/>
        </authorList>
    </citation>
    <scope>NUCLEOTIDE SEQUENCE</scope>
    <source>
        <tissue evidence="1">Shoot tissue taken approximately 20 cm above the soil surface</tissue>
    </source>
</reference>
<evidence type="ECO:0000313" key="1">
    <source>
        <dbReference type="EMBL" id="JAE20014.1"/>
    </source>
</evidence>
<dbReference type="EMBL" id="GBRH01177882">
    <property type="protein sequence ID" value="JAE20014.1"/>
    <property type="molecule type" value="Transcribed_RNA"/>
</dbReference>